<dbReference type="InterPro" id="IPR036291">
    <property type="entry name" value="NAD(P)-bd_dom_sf"/>
</dbReference>
<evidence type="ECO:0000256" key="7">
    <source>
        <dbReference type="ARBA" id="ARBA00023027"/>
    </source>
</evidence>
<feature type="domain" description="NAD-dependent epimerase/dehydratase" evidence="12">
    <location>
        <begin position="4"/>
        <end position="71"/>
    </location>
</feature>
<comment type="catalytic activity">
    <reaction evidence="1">
        <text>UDP-alpha-D-glucose = UDP-alpha-D-galactose</text>
        <dbReference type="Rhea" id="RHEA:22168"/>
        <dbReference type="ChEBI" id="CHEBI:58885"/>
        <dbReference type="ChEBI" id="CHEBI:66914"/>
        <dbReference type="EC" id="5.1.3.2"/>
    </reaction>
</comment>
<evidence type="ECO:0000256" key="4">
    <source>
        <dbReference type="ARBA" id="ARBA00007637"/>
    </source>
</evidence>
<dbReference type="GO" id="GO:0006012">
    <property type="term" value="P:galactose metabolic process"/>
    <property type="evidence" value="ECO:0007669"/>
    <property type="project" value="UniProtKB-KW"/>
</dbReference>
<evidence type="ECO:0000259" key="12">
    <source>
        <dbReference type="Pfam" id="PF01370"/>
    </source>
</evidence>
<accession>A0A927CUS8</accession>
<evidence type="ECO:0000256" key="10">
    <source>
        <dbReference type="ARBA" id="ARBA00031367"/>
    </source>
</evidence>
<dbReference type="PANTHER" id="PTHR43725">
    <property type="entry name" value="UDP-GLUCOSE 4-EPIMERASE"/>
    <property type="match status" value="1"/>
</dbReference>
<gene>
    <name evidence="13" type="ORF">IEO70_01855</name>
</gene>
<keyword evidence="9" id="KW-0413">Isomerase</keyword>
<dbReference type="AlphaFoldDB" id="A0A927CUS8"/>
<dbReference type="Pfam" id="PF01370">
    <property type="entry name" value="Epimerase"/>
    <property type="match status" value="1"/>
</dbReference>
<organism evidence="13 14">
    <name type="scientific">Peribacillus faecalis</name>
    <dbReference type="NCBI Taxonomy" id="2772559"/>
    <lineage>
        <taxon>Bacteria</taxon>
        <taxon>Bacillati</taxon>
        <taxon>Bacillota</taxon>
        <taxon>Bacilli</taxon>
        <taxon>Bacillales</taxon>
        <taxon>Bacillaceae</taxon>
        <taxon>Peribacillus</taxon>
    </lineage>
</organism>
<evidence type="ECO:0000256" key="6">
    <source>
        <dbReference type="ARBA" id="ARBA00018569"/>
    </source>
</evidence>
<dbReference type="Proteomes" id="UP000602076">
    <property type="component" value="Unassembled WGS sequence"/>
</dbReference>
<evidence type="ECO:0000256" key="8">
    <source>
        <dbReference type="ARBA" id="ARBA00023144"/>
    </source>
</evidence>
<evidence type="ECO:0000313" key="14">
    <source>
        <dbReference type="Proteomes" id="UP000602076"/>
    </source>
</evidence>
<dbReference type="GO" id="GO:0005829">
    <property type="term" value="C:cytosol"/>
    <property type="evidence" value="ECO:0007669"/>
    <property type="project" value="TreeGrafter"/>
</dbReference>
<dbReference type="PANTHER" id="PTHR43725:SF47">
    <property type="entry name" value="UDP-GLUCOSE 4-EPIMERASE"/>
    <property type="match status" value="1"/>
</dbReference>
<keyword evidence="7" id="KW-0520">NAD</keyword>
<evidence type="ECO:0000256" key="5">
    <source>
        <dbReference type="ARBA" id="ARBA00013189"/>
    </source>
</evidence>
<evidence type="ECO:0000313" key="13">
    <source>
        <dbReference type="EMBL" id="MBD3107112.1"/>
    </source>
</evidence>
<evidence type="ECO:0000256" key="9">
    <source>
        <dbReference type="ARBA" id="ARBA00023235"/>
    </source>
</evidence>
<keyword evidence="14" id="KW-1185">Reference proteome</keyword>
<comment type="similarity">
    <text evidence="4">Belongs to the NAD(P)-dependent epimerase/dehydratase family.</text>
</comment>
<proteinExistence type="inferred from homology"/>
<comment type="pathway">
    <text evidence="3">Carbohydrate metabolism; galactose metabolism.</text>
</comment>
<dbReference type="RefSeq" id="WP_190996661.1">
    <property type="nucleotide sequence ID" value="NZ_JACXSI010000003.1"/>
</dbReference>
<dbReference type="Gene3D" id="3.40.50.720">
    <property type="entry name" value="NAD(P)-binding Rossmann-like Domain"/>
    <property type="match status" value="1"/>
</dbReference>
<dbReference type="SUPFAM" id="SSF51735">
    <property type="entry name" value="NAD(P)-binding Rossmann-fold domains"/>
    <property type="match status" value="1"/>
</dbReference>
<evidence type="ECO:0000256" key="11">
    <source>
        <dbReference type="ARBA" id="ARBA00033067"/>
    </source>
</evidence>
<dbReference type="EC" id="5.1.3.2" evidence="5"/>
<comment type="caution">
    <text evidence="13">The sequence shown here is derived from an EMBL/GenBank/DDBJ whole genome shotgun (WGS) entry which is preliminary data.</text>
</comment>
<keyword evidence="8" id="KW-0119">Carbohydrate metabolism</keyword>
<evidence type="ECO:0000256" key="3">
    <source>
        <dbReference type="ARBA" id="ARBA00004947"/>
    </source>
</evidence>
<evidence type="ECO:0000256" key="1">
    <source>
        <dbReference type="ARBA" id="ARBA00000083"/>
    </source>
</evidence>
<reference evidence="13" key="1">
    <citation type="submission" date="2020-09" db="EMBL/GenBank/DDBJ databases">
        <title>Bacillus faecalis sp. nov., a moderately halophilic bacterium isolated from cow faeces.</title>
        <authorList>
            <person name="Jiang L."/>
            <person name="Lee J."/>
        </authorList>
    </citation>
    <scope>NUCLEOTIDE SEQUENCE</scope>
    <source>
        <strain evidence="13">AGMB 02131</strain>
    </source>
</reference>
<protein>
    <recommendedName>
        <fullName evidence="6">UDP-glucose 4-epimerase</fullName>
        <ecNumber evidence="5">5.1.3.2</ecNumber>
    </recommendedName>
    <alternativeName>
        <fullName evidence="11">Galactowaldenase</fullName>
    </alternativeName>
    <alternativeName>
        <fullName evidence="10">UDP-galactose 4-epimerase</fullName>
    </alternativeName>
</protein>
<dbReference type="EMBL" id="JACXSI010000003">
    <property type="protein sequence ID" value="MBD3107112.1"/>
    <property type="molecule type" value="Genomic_DNA"/>
</dbReference>
<evidence type="ECO:0000256" key="2">
    <source>
        <dbReference type="ARBA" id="ARBA00001911"/>
    </source>
</evidence>
<comment type="cofactor">
    <cofactor evidence="2">
        <name>NAD(+)</name>
        <dbReference type="ChEBI" id="CHEBI:57540"/>
    </cofactor>
</comment>
<dbReference type="GO" id="GO:0003978">
    <property type="term" value="F:UDP-glucose 4-epimerase activity"/>
    <property type="evidence" value="ECO:0007669"/>
    <property type="project" value="UniProtKB-EC"/>
</dbReference>
<sequence>MMKILVFGGTRFFGKALVHRLLENEHEVTIATRGQTKDDYGTSVKRIIVDRENKASLQQAIGDQEFDVVIDNICYSPDDAKIAIEVLSGKVGKYVFTSTMAVYDQAEKLEETGFNPYEYPLREGSRHDFSYGEGKRLAEAVFFQKADFPVVAVRFPVVLGKDDYTKRLHFYCERIVNQHPVNLVYGELCFVLDLEAARFLEWCSFNEYSGPINACSNGTISMVEIIHYIEEISGKKVMESELGEAAPYNWIVDYIVSNHKATELGFTFENLKDYIYELLDGYVEELK</sequence>
<keyword evidence="8" id="KW-0299">Galactose metabolism</keyword>
<dbReference type="InterPro" id="IPR001509">
    <property type="entry name" value="Epimerase_deHydtase"/>
</dbReference>
<name>A0A927CUS8_9BACI</name>